<gene>
    <name evidence="1" type="ORF">EVOR1521_LOCUS14096</name>
</gene>
<name>A0AA36II10_9DINO</name>
<reference evidence="1" key="1">
    <citation type="submission" date="2023-08" db="EMBL/GenBank/DDBJ databases">
        <authorList>
            <person name="Chen Y."/>
            <person name="Shah S."/>
            <person name="Dougan E. K."/>
            <person name="Thang M."/>
            <person name="Chan C."/>
        </authorList>
    </citation>
    <scope>NUCLEOTIDE SEQUENCE</scope>
</reference>
<proteinExistence type="predicted"/>
<accession>A0AA36II10</accession>
<evidence type="ECO:0000313" key="1">
    <source>
        <dbReference type="EMBL" id="CAJ1388166.1"/>
    </source>
</evidence>
<evidence type="ECO:0000313" key="2">
    <source>
        <dbReference type="Proteomes" id="UP001178507"/>
    </source>
</evidence>
<comment type="caution">
    <text evidence="1">The sequence shown here is derived from an EMBL/GenBank/DDBJ whole genome shotgun (WGS) entry which is preliminary data.</text>
</comment>
<keyword evidence="2" id="KW-1185">Reference proteome</keyword>
<dbReference type="Proteomes" id="UP001178507">
    <property type="component" value="Unassembled WGS sequence"/>
</dbReference>
<sequence>MVWCAAWSADPVMADSLDAETKIKSLQSSCADGRGNQCGTFWVYDLDDIDDADADGVSSQADYDDIYKWKFNQDVDIIVSGLTEETDYPFIYCFAQDDEVPANKMIFNGGGELGPSNIYSMQQEIGTVQTLDESPPVFDLLQIADPTALNDRIVVTFKLNEAGTAYCRTKRSDSAEPTLHINQILSADFSQEIIDPVTETGTITITSLERRDPTSIIYEASQYDIYCWAKDSAVDTHGFARPNYMSQSYVETPVGVNVNAPAGGLTQNVWVTDSTAPSIIVVAREALGESIIQVTLQLSEPGTVWCQVADQDASAFAGRYCQNSAIDWLTSSDPCYYETWIQGVDRGTADSTRFMAEVHTPYQDFDIDMTRIEKITATVAGEAMVGNYFYYVWCFAQDDWVNQAPSPAPSPSFVAPTLPNKVDQAHMTAVNLAIGQVTTLDQTSPVFTGSPVSTAISETSLRITLTLDETGVIWCMPVRTGFAEPSINEILQNNEFNSACGTTACAVTMAGLDAKTQYDIWCYAEDDNVYPQIPNGQKFTAGEVVTLSTLDTTPPVLTIVSAESPISTDIRIKVKLDEPGTVWCNSFQTGTGYGTPNFAAVSGGGFRGYVGFSGLSPNSPINTNVEVVVTGLAELTDYDTYCAAEDASTLPSVNYMAQADILNTAPLVGQITTLDQSPPVFTELGAKGTTENNIQITFKCNEACRGYCRVTRSDSGETSLSINRILKADYYADQLGDASASATIDVSRLEDDASLALLERATLYDVYCWSRDEAVQHSCYAQAPSASCTTYPRRNYQAQSYVDTAFGGTPPATVTNVAGLPGGKILHVRTPDITPPTIIFVEAESTQESSITVTLQLDEPGTAYCKAYTSVQTVDAALYTALTTAPLYKNTITNWNNIYKNFDITVSGLTMETKYYVYCAAEDDELVEGATTIDPAPTQTRHSLGNPSK</sequence>
<dbReference type="AlphaFoldDB" id="A0AA36II10"/>
<organism evidence="1 2">
    <name type="scientific">Effrenium voratum</name>
    <dbReference type="NCBI Taxonomy" id="2562239"/>
    <lineage>
        <taxon>Eukaryota</taxon>
        <taxon>Sar</taxon>
        <taxon>Alveolata</taxon>
        <taxon>Dinophyceae</taxon>
        <taxon>Suessiales</taxon>
        <taxon>Symbiodiniaceae</taxon>
        <taxon>Effrenium</taxon>
    </lineage>
</organism>
<dbReference type="EMBL" id="CAUJNA010001646">
    <property type="protein sequence ID" value="CAJ1388166.1"/>
    <property type="molecule type" value="Genomic_DNA"/>
</dbReference>
<protein>
    <submittedName>
        <fullName evidence="1">Uncharacterized protein</fullName>
    </submittedName>
</protein>